<organism evidence="9 10">
    <name type="scientific">Odinarchaeota yellowstonii (strain LCB_4)</name>
    <dbReference type="NCBI Taxonomy" id="1841599"/>
    <lineage>
        <taxon>Archaea</taxon>
        <taxon>Promethearchaeati</taxon>
        <taxon>Candidatus Odinarchaeota</taxon>
        <taxon>Candidatus Odinarchaeia</taxon>
        <taxon>Candidatus Odinarchaeales</taxon>
        <taxon>Candidatus Odinarchaeaceae</taxon>
        <taxon>Candidatus Odinarchaeum</taxon>
    </lineage>
</organism>
<evidence type="ECO:0000313" key="9">
    <source>
        <dbReference type="EMBL" id="WEU40485.1"/>
    </source>
</evidence>
<dbReference type="NCBIfam" id="TIGR01356">
    <property type="entry name" value="aroA"/>
    <property type="match status" value="1"/>
</dbReference>
<comment type="similarity">
    <text evidence="2 7">Belongs to the EPSP synthase family.</text>
</comment>
<evidence type="ECO:0000256" key="1">
    <source>
        <dbReference type="ARBA" id="ARBA00004811"/>
    </source>
</evidence>
<accession>A0AAF0D2H7</accession>
<dbReference type="PROSITE" id="PS00104">
    <property type="entry name" value="EPSP_SYNTHASE_1"/>
    <property type="match status" value="1"/>
</dbReference>
<evidence type="ECO:0000259" key="8">
    <source>
        <dbReference type="Pfam" id="PF00275"/>
    </source>
</evidence>
<feature type="binding site" evidence="7">
    <location>
        <position position="167"/>
    </location>
    <ligand>
        <name>3-phosphoshikimate</name>
        <dbReference type="ChEBI" id="CHEBI:145989"/>
    </ligand>
</feature>
<dbReference type="SUPFAM" id="SSF55205">
    <property type="entry name" value="EPT/RTPC-like"/>
    <property type="match status" value="1"/>
</dbReference>
<evidence type="ECO:0000256" key="6">
    <source>
        <dbReference type="ARBA" id="ARBA00044633"/>
    </source>
</evidence>
<dbReference type="GO" id="GO:0009423">
    <property type="term" value="P:chorismate biosynthetic process"/>
    <property type="evidence" value="ECO:0007669"/>
    <property type="project" value="UniProtKB-UniRule"/>
</dbReference>
<keyword evidence="7" id="KW-0963">Cytoplasm</keyword>
<dbReference type="GO" id="GO:0009073">
    <property type="term" value="P:aromatic amino acid family biosynthetic process"/>
    <property type="evidence" value="ECO:0007669"/>
    <property type="project" value="UniProtKB-KW"/>
</dbReference>
<feature type="binding site" evidence="7">
    <location>
        <position position="23"/>
    </location>
    <ligand>
        <name>3-phosphoshikimate</name>
        <dbReference type="ChEBI" id="CHEBI:145989"/>
    </ligand>
</feature>
<dbReference type="InterPro" id="IPR006264">
    <property type="entry name" value="EPSP_synthase"/>
</dbReference>
<feature type="binding site" evidence="7">
    <location>
        <position position="168"/>
    </location>
    <ligand>
        <name>3-phosphoshikimate</name>
        <dbReference type="ChEBI" id="CHEBI:145989"/>
    </ligand>
</feature>
<protein>
    <recommendedName>
        <fullName evidence="7">3-phosphoshikimate 1-carboxyvinyltransferase</fullName>
        <ecNumber evidence="7">2.5.1.19</ecNumber>
    </recommendedName>
    <alternativeName>
        <fullName evidence="7">5-enolpyruvylshikimate-3-phosphate synthase</fullName>
        <shortName evidence="7">EPSP synthase</shortName>
        <shortName evidence="7">EPSPS</shortName>
    </alternativeName>
</protein>
<comment type="subunit">
    <text evidence="7">Monomer.</text>
</comment>
<evidence type="ECO:0000256" key="4">
    <source>
        <dbReference type="ARBA" id="ARBA00022679"/>
    </source>
</evidence>
<reference evidence="9" key="2">
    <citation type="journal article" date="2022" name="Nat. Microbiol.">
        <title>A closed Candidatus Odinarchaeum chromosome exposes Asgard archaeal viruses.</title>
        <authorList>
            <person name="Tamarit D."/>
            <person name="Caceres E.F."/>
            <person name="Krupovic M."/>
            <person name="Nijland R."/>
            <person name="Eme L."/>
            <person name="Robinson N.P."/>
            <person name="Ettema T.J.G."/>
        </authorList>
    </citation>
    <scope>NUCLEOTIDE SEQUENCE</scope>
    <source>
        <strain evidence="9">LCB_4</strain>
    </source>
</reference>
<dbReference type="PANTHER" id="PTHR21090">
    <property type="entry name" value="AROM/DEHYDROQUINATE SYNTHASE"/>
    <property type="match status" value="1"/>
</dbReference>
<dbReference type="Proteomes" id="UP000186851">
    <property type="component" value="Chromosome"/>
</dbReference>
<dbReference type="GO" id="GO:0008652">
    <property type="term" value="P:amino acid biosynthetic process"/>
    <property type="evidence" value="ECO:0007669"/>
    <property type="project" value="UniProtKB-KW"/>
</dbReference>
<keyword evidence="3 7" id="KW-0028">Amino-acid biosynthesis</keyword>
<reference evidence="9" key="1">
    <citation type="journal article" date="2017" name="Nature">
        <title>Asgard archaea illuminate the origin of eukaryotic cellular complexity.</title>
        <authorList>
            <person name="Zaremba-Niedzwiedzka K."/>
            <person name="Caceres E.F."/>
            <person name="Saw J.H."/>
            <person name="Backstrom D."/>
            <person name="Juzokaite L."/>
            <person name="Vancaester E."/>
            <person name="Seitz K.W."/>
            <person name="Anantharaman K."/>
            <person name="Starnawski P."/>
            <person name="Kjeldsen K.U."/>
            <person name="Scott M.B."/>
            <person name="Nunoura T."/>
            <person name="Banfield J.F."/>
            <person name="Schramm A."/>
            <person name="Baker B.J."/>
            <person name="Spang A."/>
            <person name="Ettema T.J.G."/>
        </authorList>
    </citation>
    <scope>NUCLEOTIDE SEQUENCE</scope>
    <source>
        <strain evidence="9">LCB_4</strain>
    </source>
</reference>
<proteinExistence type="inferred from homology"/>
<dbReference type="KEGG" id="oyw:OdinLCB4_000695"/>
<dbReference type="InterPro" id="IPR013792">
    <property type="entry name" value="RNA3'P_cycl/enolpyr_Trfase_a/b"/>
</dbReference>
<feature type="binding site" evidence="7">
    <location>
        <position position="27"/>
    </location>
    <ligand>
        <name>3-phosphoshikimate</name>
        <dbReference type="ChEBI" id="CHEBI:145989"/>
    </ligand>
</feature>
<feature type="active site" description="Proton acceptor" evidence="7">
    <location>
        <position position="312"/>
    </location>
</feature>
<evidence type="ECO:0000256" key="7">
    <source>
        <dbReference type="HAMAP-Rule" id="MF_00210"/>
    </source>
</evidence>
<dbReference type="GO" id="GO:0005737">
    <property type="term" value="C:cytoplasm"/>
    <property type="evidence" value="ECO:0007669"/>
    <property type="project" value="UniProtKB-SubCell"/>
</dbReference>
<dbReference type="HAMAP" id="MF_00210">
    <property type="entry name" value="EPSP_synth"/>
    <property type="match status" value="1"/>
</dbReference>
<feature type="binding site" evidence="7">
    <location>
        <position position="386"/>
    </location>
    <ligand>
        <name>phosphoenolpyruvate</name>
        <dbReference type="ChEBI" id="CHEBI:58702"/>
    </ligand>
</feature>
<evidence type="ECO:0000313" key="10">
    <source>
        <dbReference type="Proteomes" id="UP000186851"/>
    </source>
</evidence>
<feature type="domain" description="Enolpyruvate transferase" evidence="8">
    <location>
        <begin position="9"/>
        <end position="421"/>
    </location>
</feature>
<feature type="binding site" evidence="7">
    <location>
        <position position="166"/>
    </location>
    <ligand>
        <name>3-phosphoshikimate</name>
        <dbReference type="ChEBI" id="CHEBI:145989"/>
    </ligand>
</feature>
<dbReference type="InterPro" id="IPR036968">
    <property type="entry name" value="Enolpyruvate_Tfrase_sf"/>
</dbReference>
<keyword evidence="4 7" id="KW-0808">Transferase</keyword>
<comment type="function">
    <text evidence="7">Catalyzes the transfer of the enolpyruvyl moiety of phosphoenolpyruvate (PEP) to the 5-hydroxyl of shikimate-3-phosphate (S3P) to produce enolpyruvyl shikimate-3-phosphate and inorganic phosphate.</text>
</comment>
<evidence type="ECO:0000256" key="5">
    <source>
        <dbReference type="ARBA" id="ARBA00023141"/>
    </source>
</evidence>
<dbReference type="InterPro" id="IPR001986">
    <property type="entry name" value="Enolpyruvate_Tfrase_dom"/>
</dbReference>
<dbReference type="Pfam" id="PF00275">
    <property type="entry name" value="EPSP_synthase"/>
    <property type="match status" value="1"/>
</dbReference>
<feature type="binding site" evidence="7">
    <location>
        <position position="22"/>
    </location>
    <ligand>
        <name>3-phosphoshikimate</name>
        <dbReference type="ChEBI" id="CHEBI:145989"/>
    </ligand>
</feature>
<evidence type="ECO:0000256" key="3">
    <source>
        <dbReference type="ARBA" id="ARBA00022605"/>
    </source>
</evidence>
<feature type="binding site" evidence="7">
    <location>
        <position position="343"/>
    </location>
    <ligand>
        <name>phosphoenolpyruvate</name>
        <dbReference type="ChEBI" id="CHEBI:58702"/>
    </ligand>
</feature>
<dbReference type="PIRSF" id="PIRSF000505">
    <property type="entry name" value="EPSPS"/>
    <property type="match status" value="1"/>
</dbReference>
<feature type="binding site" evidence="7">
    <location>
        <position position="92"/>
    </location>
    <ligand>
        <name>phosphoenolpyruvate</name>
        <dbReference type="ChEBI" id="CHEBI:58702"/>
    </ligand>
</feature>
<gene>
    <name evidence="7 9" type="primary">aroA</name>
    <name evidence="9" type="ORF">OdinLCB4_000695</name>
</gene>
<feature type="binding site" evidence="7">
    <location>
        <position position="168"/>
    </location>
    <ligand>
        <name>phosphoenolpyruvate</name>
        <dbReference type="ChEBI" id="CHEBI:58702"/>
    </ligand>
</feature>
<feature type="binding site" evidence="7">
    <location>
        <position position="312"/>
    </location>
    <ligand>
        <name>3-phosphoshikimate</name>
        <dbReference type="ChEBI" id="CHEBI:145989"/>
    </ligand>
</feature>
<feature type="binding site" evidence="7">
    <location>
        <position position="120"/>
    </location>
    <ligand>
        <name>phosphoenolpyruvate</name>
        <dbReference type="ChEBI" id="CHEBI:58702"/>
    </ligand>
</feature>
<dbReference type="GO" id="GO:0003866">
    <property type="term" value="F:3-phosphoshikimate 1-carboxyvinyltransferase activity"/>
    <property type="evidence" value="ECO:0007669"/>
    <property type="project" value="UniProtKB-UniRule"/>
</dbReference>
<feature type="binding site" evidence="7">
    <location>
        <position position="194"/>
    </location>
    <ligand>
        <name>3-phosphoshikimate</name>
        <dbReference type="ChEBI" id="CHEBI:145989"/>
    </ligand>
</feature>
<comment type="catalytic activity">
    <reaction evidence="6">
        <text>3-phosphoshikimate + phosphoenolpyruvate = 5-O-(1-carboxyvinyl)-3-phosphoshikimate + phosphate</text>
        <dbReference type="Rhea" id="RHEA:21256"/>
        <dbReference type="ChEBI" id="CHEBI:43474"/>
        <dbReference type="ChEBI" id="CHEBI:57701"/>
        <dbReference type="ChEBI" id="CHEBI:58702"/>
        <dbReference type="ChEBI" id="CHEBI:145989"/>
        <dbReference type="EC" id="2.5.1.19"/>
    </reaction>
    <physiologicalReaction direction="left-to-right" evidence="6">
        <dbReference type="Rhea" id="RHEA:21257"/>
    </physiologicalReaction>
</comment>
<dbReference type="CDD" id="cd01556">
    <property type="entry name" value="EPSP_synthase"/>
    <property type="match status" value="1"/>
</dbReference>
<evidence type="ECO:0000256" key="2">
    <source>
        <dbReference type="ARBA" id="ARBA00009948"/>
    </source>
</evidence>
<name>A0AAF0D2H7_ODILC</name>
<comment type="caution">
    <text evidence="7">Lacks conserved residue(s) required for the propagation of feature annotation.</text>
</comment>
<keyword evidence="5 7" id="KW-0057">Aromatic amino acid biosynthesis</keyword>
<sequence length="435" mass="47347">MTKITVHPTLNLKGEVEASPSKSHTHRILTIGLLSDNSVKVYNPLLAGDVNATIDCCRLFGADIKITGKVLEINPPSSLTAPSQILDAKNSGTTIRFMMSIAAIVKGTTKLTGSPQLKKRPMADLVEALNSLGARCEYLEREGYPPLAITGSDKLGGETWISGGVSSQFISSLLLALPKSTSNSKIHIKPPVKSKPYIKMTLELIDKSGVEIKASRDLKDFIIMGNQHYKIREYYVPGDWSSIAFILAAGAITQSSLKIVNVDFHSISADRKIVDDLRKMGVKIEEDYERGILTVRGGELKGAKINCSNSPDLIPVLAVVASYAEGRTILYGAEHVRYKESNRIQTAREELIKMGVKVKENKTGLTIEGKRVLTGCDNLNAHGDHRIFMALCIAALKADTSCTINGLETYSDSYPNFIKDLKSIGVKLEENLDAG</sequence>
<dbReference type="EMBL" id="CP091871">
    <property type="protein sequence ID" value="WEU40485.1"/>
    <property type="molecule type" value="Genomic_DNA"/>
</dbReference>
<dbReference type="Gene3D" id="3.65.10.10">
    <property type="entry name" value="Enolpyruvate transferase domain"/>
    <property type="match status" value="2"/>
</dbReference>
<dbReference type="AlphaFoldDB" id="A0AAF0D2H7"/>
<dbReference type="PANTHER" id="PTHR21090:SF5">
    <property type="entry name" value="PENTAFUNCTIONAL AROM POLYPEPTIDE"/>
    <property type="match status" value="1"/>
</dbReference>
<comment type="subcellular location">
    <subcellularLocation>
        <location evidence="7">Cytoplasm</location>
    </subcellularLocation>
</comment>
<dbReference type="EC" id="2.5.1.19" evidence="7"/>
<feature type="binding site" evidence="7">
    <location>
        <position position="22"/>
    </location>
    <ligand>
        <name>phosphoenolpyruvate</name>
        <dbReference type="ChEBI" id="CHEBI:58702"/>
    </ligand>
</feature>
<comment type="pathway">
    <text evidence="1">Metabolic intermediate biosynthesis; chorismate biosynthesis; chorismate from D-erythrose 4-phosphate and phosphoenolpyruvate: step 6/7.</text>
</comment>
<dbReference type="InterPro" id="IPR023193">
    <property type="entry name" value="EPSP_synthase_CS"/>
</dbReference>
<feature type="binding site" evidence="7">
    <location>
        <position position="339"/>
    </location>
    <ligand>
        <name>3-phosphoshikimate</name>
        <dbReference type="ChEBI" id="CHEBI:145989"/>
    </ligand>
</feature>